<dbReference type="OrthoDB" id="9801242at2"/>
<organism evidence="1">
    <name type="scientific">Geobacter sp. (strain M21)</name>
    <dbReference type="NCBI Taxonomy" id="443144"/>
    <lineage>
        <taxon>Bacteria</taxon>
        <taxon>Pseudomonadati</taxon>
        <taxon>Thermodesulfobacteriota</taxon>
        <taxon>Desulfuromonadia</taxon>
        <taxon>Geobacterales</taxon>
        <taxon>Geobacteraceae</taxon>
        <taxon>Geobacter</taxon>
    </lineage>
</organism>
<sequence length="57" mass="6660">MKKYGRMKQVQEHVPVSKTTILTWVREGKFPKPIKLSGRCTVWDLEEVINFIEQAGK</sequence>
<dbReference type="InterPro" id="IPR010260">
    <property type="entry name" value="AlpA"/>
</dbReference>
<dbReference type="InterPro" id="IPR009061">
    <property type="entry name" value="DNA-bd_dom_put_sf"/>
</dbReference>
<protein>
    <submittedName>
        <fullName evidence="1">Phage transcriptional regulator, AlpA</fullName>
    </submittedName>
</protein>
<name>C6E2B8_GEOSM</name>
<dbReference type="SUPFAM" id="SSF46955">
    <property type="entry name" value="Putative DNA-binding domain"/>
    <property type="match status" value="1"/>
</dbReference>
<accession>C6E2B8</accession>
<gene>
    <name evidence="1" type="ordered locus">GM21_0999</name>
</gene>
<dbReference type="HOGENOM" id="CLU_140176_15_3_7"/>
<dbReference type="Pfam" id="PF05930">
    <property type="entry name" value="Phage_AlpA"/>
    <property type="match status" value="1"/>
</dbReference>
<dbReference type="EMBL" id="CP001661">
    <property type="protein sequence ID" value="ACT17064.1"/>
    <property type="molecule type" value="Genomic_DNA"/>
</dbReference>
<proteinExistence type="predicted"/>
<dbReference type="KEGG" id="gem:GM21_0999"/>
<evidence type="ECO:0000313" key="1">
    <source>
        <dbReference type="EMBL" id="ACT17064.1"/>
    </source>
</evidence>
<dbReference type="Gene3D" id="1.10.238.160">
    <property type="match status" value="1"/>
</dbReference>
<reference evidence="1" key="1">
    <citation type="submission" date="2009-07" db="EMBL/GenBank/DDBJ databases">
        <title>Complete sequence of Geobacter sp. M21.</title>
        <authorList>
            <consortium name="US DOE Joint Genome Institute"/>
            <person name="Lucas S."/>
            <person name="Copeland A."/>
            <person name="Lapidus A."/>
            <person name="Glavina del Rio T."/>
            <person name="Dalin E."/>
            <person name="Tice H."/>
            <person name="Bruce D."/>
            <person name="Goodwin L."/>
            <person name="Pitluck S."/>
            <person name="Saunders E."/>
            <person name="Brettin T."/>
            <person name="Detter J.C."/>
            <person name="Han C."/>
            <person name="Larimer F."/>
            <person name="Land M."/>
            <person name="Hauser L."/>
            <person name="Kyrpides N."/>
            <person name="Ovchinnikova G."/>
            <person name="Lovley D."/>
        </authorList>
    </citation>
    <scope>NUCLEOTIDE SEQUENCE [LARGE SCALE GENOMIC DNA]</scope>
    <source>
        <strain evidence="1">M21</strain>
    </source>
</reference>
<dbReference type="AlphaFoldDB" id="C6E2B8"/>